<dbReference type="InterPro" id="IPR027417">
    <property type="entry name" value="P-loop_NTPase"/>
</dbReference>
<evidence type="ECO:0000313" key="2">
    <source>
        <dbReference type="EMBL" id="SMX38997.1"/>
    </source>
</evidence>
<dbReference type="Proteomes" id="UP000203464">
    <property type="component" value="Unassembled WGS sequence"/>
</dbReference>
<gene>
    <name evidence="2" type="ORF">OCA8868_01782</name>
</gene>
<keyword evidence="3" id="KW-1185">Reference proteome</keyword>
<protein>
    <recommendedName>
        <fullName evidence="1">AAA+ ATPase domain-containing protein</fullName>
    </recommendedName>
</protein>
<dbReference type="EMBL" id="FXYD01000003">
    <property type="protein sequence ID" value="SMX38997.1"/>
    <property type="molecule type" value="Genomic_DNA"/>
</dbReference>
<accession>A0A238K931</accession>
<dbReference type="Gene3D" id="3.40.50.300">
    <property type="entry name" value="P-loop containing nucleotide triphosphate hydrolases"/>
    <property type="match status" value="1"/>
</dbReference>
<dbReference type="AlphaFoldDB" id="A0A238K931"/>
<dbReference type="SUPFAM" id="SSF52540">
    <property type="entry name" value="P-loop containing nucleoside triphosphate hydrolases"/>
    <property type="match status" value="1"/>
</dbReference>
<proteinExistence type="predicted"/>
<feature type="domain" description="AAA+ ATPase" evidence="1">
    <location>
        <begin position="286"/>
        <end position="455"/>
    </location>
</feature>
<evidence type="ECO:0000313" key="3">
    <source>
        <dbReference type="Proteomes" id="UP000203464"/>
    </source>
</evidence>
<name>A0A238K931_9RHOB</name>
<organism evidence="2 3">
    <name type="scientific">Octadecabacter ascidiaceicola</name>
    <dbReference type="NCBI Taxonomy" id="1655543"/>
    <lineage>
        <taxon>Bacteria</taxon>
        <taxon>Pseudomonadati</taxon>
        <taxon>Pseudomonadota</taxon>
        <taxon>Alphaproteobacteria</taxon>
        <taxon>Rhodobacterales</taxon>
        <taxon>Roseobacteraceae</taxon>
        <taxon>Octadecabacter</taxon>
    </lineage>
</organism>
<dbReference type="RefSeq" id="WP_143849588.1">
    <property type="nucleotide sequence ID" value="NZ_FXYD01000003.1"/>
</dbReference>
<reference evidence="3" key="1">
    <citation type="submission" date="2017-05" db="EMBL/GenBank/DDBJ databases">
        <authorList>
            <person name="Rodrigo-Torres L."/>
            <person name="Arahal R. D."/>
            <person name="Lucena T."/>
        </authorList>
    </citation>
    <scope>NUCLEOTIDE SEQUENCE [LARGE SCALE GENOMIC DNA]</scope>
    <source>
        <strain evidence="3">CECT 8868</strain>
    </source>
</reference>
<dbReference type="OrthoDB" id="4770405at2"/>
<evidence type="ECO:0000259" key="1">
    <source>
        <dbReference type="SMART" id="SM00382"/>
    </source>
</evidence>
<sequence length="471" mass="51049">MSNDPITVAASRDGHEYHEAWASRVTLALLLPGSELHAIAMEGFAKEESEGLSSETMDIADMVQYFGGHPSENAKKVIVTQFKYVASEVDTTLSAGHISKTISKFLETRHDFIEQNGASWVEASLEFEFATNREVGDNLRATIKAISEEKPYSSLNGLQQRQYRTLTGGEETASVELVELLATLNIVGAGRSLRGEKASVRNILADWGGANDVFAKLRYHSLCQLLRDKAGTEGYKDNVVKRTDVLGALELSDEDDLFPVPQSFPDVENVVARSFLDIVVADLLNAQSPMLIHGAGGSGKTVTLQALAQRFGENCLCILHDGFGGGRWRMPGDERHLVNRSLVHLVNSIAVKGLCDPLLPGADEASLLRTGLKRLKQATAAVQRRSSAAKIVLLLDAVDHAGLRAAATNTNSFAKQLIEALLIEPIDGLLLVASCRTERIGDAVGDLHLSMLLIHTLSSMSPEEQGQTTKR</sequence>
<dbReference type="InterPro" id="IPR003593">
    <property type="entry name" value="AAA+_ATPase"/>
</dbReference>
<dbReference type="SMART" id="SM00382">
    <property type="entry name" value="AAA"/>
    <property type="match status" value="1"/>
</dbReference>